<evidence type="ECO:0000256" key="1">
    <source>
        <dbReference type="SAM" id="MobiDB-lite"/>
    </source>
</evidence>
<proteinExistence type="predicted"/>
<evidence type="ECO:0000313" key="2">
    <source>
        <dbReference type="Ensembl" id="ENSNMLP00000014863.1"/>
    </source>
</evidence>
<dbReference type="Proteomes" id="UP000694523">
    <property type="component" value="Unplaced"/>
</dbReference>
<sequence length="106" mass="11466">MNCFIIPRPSLEACFRLFKGGKRAASFKGLTQAKRHRGLGASPKTSQAVPPLTVTLHNTYEPLEQEDSGDVDVLGSSDSDLPPGRGRQHLCVRKVSVAVQCFSLEG</sequence>
<feature type="region of interest" description="Disordered" evidence="1">
    <location>
        <begin position="65"/>
        <end position="86"/>
    </location>
</feature>
<evidence type="ECO:0000313" key="3">
    <source>
        <dbReference type="Proteomes" id="UP000694523"/>
    </source>
</evidence>
<dbReference type="AlphaFoldDB" id="A0A8C6T335"/>
<feature type="compositionally biased region" description="Low complexity" evidence="1">
    <location>
        <begin position="71"/>
        <end position="81"/>
    </location>
</feature>
<keyword evidence="3" id="KW-1185">Reference proteome</keyword>
<name>A0A8C6T335_9GOBI</name>
<accession>A0A8C6T335</accession>
<reference evidence="2" key="2">
    <citation type="submission" date="2025-09" db="UniProtKB">
        <authorList>
            <consortium name="Ensembl"/>
        </authorList>
    </citation>
    <scope>IDENTIFICATION</scope>
</reference>
<reference evidence="2" key="1">
    <citation type="submission" date="2025-08" db="UniProtKB">
        <authorList>
            <consortium name="Ensembl"/>
        </authorList>
    </citation>
    <scope>IDENTIFICATION</scope>
</reference>
<protein>
    <submittedName>
        <fullName evidence="2">Uncharacterized protein</fullName>
    </submittedName>
</protein>
<organism evidence="2 3">
    <name type="scientific">Neogobius melanostomus</name>
    <name type="common">round goby</name>
    <dbReference type="NCBI Taxonomy" id="47308"/>
    <lineage>
        <taxon>Eukaryota</taxon>
        <taxon>Metazoa</taxon>
        <taxon>Chordata</taxon>
        <taxon>Craniata</taxon>
        <taxon>Vertebrata</taxon>
        <taxon>Euteleostomi</taxon>
        <taxon>Actinopterygii</taxon>
        <taxon>Neopterygii</taxon>
        <taxon>Teleostei</taxon>
        <taxon>Neoteleostei</taxon>
        <taxon>Acanthomorphata</taxon>
        <taxon>Gobiaria</taxon>
        <taxon>Gobiiformes</taxon>
        <taxon>Gobioidei</taxon>
        <taxon>Gobiidae</taxon>
        <taxon>Benthophilinae</taxon>
        <taxon>Neogobiini</taxon>
        <taxon>Neogobius</taxon>
    </lineage>
</organism>
<dbReference type="Ensembl" id="ENSNMLT00000016702.1">
    <property type="protein sequence ID" value="ENSNMLP00000014863.1"/>
    <property type="gene ID" value="ENSNMLG00000009885.1"/>
</dbReference>